<dbReference type="PANTHER" id="PTHR37423:SF2">
    <property type="entry name" value="MEMBRANE-BOUND LYTIC MUREIN TRANSGLYCOSYLASE C"/>
    <property type="match status" value="1"/>
</dbReference>
<feature type="chain" id="PRO_5045094232" evidence="2">
    <location>
        <begin position="24"/>
        <end position="319"/>
    </location>
</feature>
<dbReference type="RefSeq" id="WP_289723944.1">
    <property type="nucleotide sequence ID" value="NZ_JAUDUY010000002.1"/>
</dbReference>
<dbReference type="Proteomes" id="UP001174839">
    <property type="component" value="Unassembled WGS sequence"/>
</dbReference>
<comment type="caution">
    <text evidence="4">The sequence shown here is derived from an EMBL/GenBank/DDBJ whole genome shotgun (WGS) entry which is preliminary data.</text>
</comment>
<protein>
    <submittedName>
        <fullName evidence="4">Transglycosylase SLT domain-containing protein</fullName>
    </submittedName>
</protein>
<evidence type="ECO:0000256" key="1">
    <source>
        <dbReference type="ARBA" id="ARBA00007734"/>
    </source>
</evidence>
<dbReference type="EMBL" id="JAUDUY010000002">
    <property type="protein sequence ID" value="MDM9630575.1"/>
    <property type="molecule type" value="Genomic_DNA"/>
</dbReference>
<evidence type="ECO:0000313" key="5">
    <source>
        <dbReference type="Proteomes" id="UP001174839"/>
    </source>
</evidence>
<dbReference type="InterPro" id="IPR023346">
    <property type="entry name" value="Lysozyme-like_dom_sf"/>
</dbReference>
<feature type="signal peptide" evidence="2">
    <location>
        <begin position="1"/>
        <end position="23"/>
    </location>
</feature>
<sequence length="319" mass="35989">MQLLKKSLMLLGVLVVLSSLIFAVQQGVNTDGETYATGHSETTDKNVDPSYQVSAITIPEDLNFAGEAVPQEDPEVMERIDREFLVNTYWQSNALLLMKRANKYFPIIEPILLKNGIPEDFKYLAVAESGLQNVSSPAGARGFWQIMKATGKEYGLEINSNVDERYHLEKATQVACDYLNKYKEKYGSWTLAAAAYNAGTGSIDRYLDIQQAEGYYDLLLGEETGRYVFRIMAIKEILSNPEQYGFKIGSDDFYQNIPTFQVEVDTAVGSFAEFAQNYGISYKILKRHNPWLREPHLNNASGKKYQISIPMKGYYKVGP</sequence>
<dbReference type="PANTHER" id="PTHR37423">
    <property type="entry name" value="SOLUBLE LYTIC MUREIN TRANSGLYCOSYLASE-RELATED"/>
    <property type="match status" value="1"/>
</dbReference>
<organism evidence="4 5">
    <name type="scientific">Robiginitalea aurantiaca</name>
    <dbReference type="NCBI Taxonomy" id="3056915"/>
    <lineage>
        <taxon>Bacteria</taxon>
        <taxon>Pseudomonadati</taxon>
        <taxon>Bacteroidota</taxon>
        <taxon>Flavobacteriia</taxon>
        <taxon>Flavobacteriales</taxon>
        <taxon>Flavobacteriaceae</taxon>
        <taxon>Robiginitalea</taxon>
    </lineage>
</organism>
<dbReference type="Pfam" id="PF01464">
    <property type="entry name" value="SLT"/>
    <property type="match status" value="1"/>
</dbReference>
<reference evidence="4" key="1">
    <citation type="submission" date="2023-06" db="EMBL/GenBank/DDBJ databases">
        <title>Robiginitalea aurantiacus sp. nov. and Algoriphagus sediminis sp. nov., isolated from coastal sediment.</title>
        <authorList>
            <person name="Zhou Z.Y."/>
            <person name="An J."/>
            <person name="Jia Y.W."/>
            <person name="Du Z.J."/>
        </authorList>
    </citation>
    <scope>NUCLEOTIDE SEQUENCE</scope>
    <source>
        <strain evidence="4">M39</strain>
    </source>
</reference>
<feature type="domain" description="Transglycosylase SLT" evidence="3">
    <location>
        <begin position="118"/>
        <end position="215"/>
    </location>
</feature>
<evidence type="ECO:0000313" key="4">
    <source>
        <dbReference type="EMBL" id="MDM9630575.1"/>
    </source>
</evidence>
<proteinExistence type="inferred from homology"/>
<name>A0ABT7WCC9_9FLAO</name>
<accession>A0ABT7WCC9</accession>
<dbReference type="CDD" id="cd16894">
    <property type="entry name" value="MltD-like"/>
    <property type="match status" value="1"/>
</dbReference>
<dbReference type="InterPro" id="IPR008258">
    <property type="entry name" value="Transglycosylase_SLT_dom_1"/>
</dbReference>
<gene>
    <name evidence="4" type="ORF">QU605_03790</name>
</gene>
<comment type="similarity">
    <text evidence="1">Belongs to the transglycosylase Slt family.</text>
</comment>
<keyword evidence="5" id="KW-1185">Reference proteome</keyword>
<evidence type="ECO:0000256" key="2">
    <source>
        <dbReference type="SAM" id="SignalP"/>
    </source>
</evidence>
<dbReference type="SUPFAM" id="SSF53955">
    <property type="entry name" value="Lysozyme-like"/>
    <property type="match status" value="1"/>
</dbReference>
<dbReference type="Gene3D" id="1.10.530.10">
    <property type="match status" value="1"/>
</dbReference>
<evidence type="ECO:0000259" key="3">
    <source>
        <dbReference type="Pfam" id="PF01464"/>
    </source>
</evidence>
<keyword evidence="2" id="KW-0732">Signal</keyword>